<dbReference type="Proteomes" id="UP000266861">
    <property type="component" value="Unassembled WGS sequence"/>
</dbReference>
<protein>
    <submittedName>
        <fullName evidence="1">Uncharacterized protein</fullName>
    </submittedName>
</protein>
<gene>
    <name evidence="1" type="ORF">Glove_551g61</name>
</gene>
<name>A0A397GEB4_9GLOM</name>
<organism evidence="1 2">
    <name type="scientific">Diversispora epigaea</name>
    <dbReference type="NCBI Taxonomy" id="1348612"/>
    <lineage>
        <taxon>Eukaryota</taxon>
        <taxon>Fungi</taxon>
        <taxon>Fungi incertae sedis</taxon>
        <taxon>Mucoromycota</taxon>
        <taxon>Glomeromycotina</taxon>
        <taxon>Glomeromycetes</taxon>
        <taxon>Diversisporales</taxon>
        <taxon>Diversisporaceae</taxon>
        <taxon>Diversispora</taxon>
    </lineage>
</organism>
<dbReference type="EMBL" id="PQFF01000469">
    <property type="protein sequence ID" value="RHZ48459.1"/>
    <property type="molecule type" value="Genomic_DNA"/>
</dbReference>
<comment type="caution">
    <text evidence="1">The sequence shown here is derived from an EMBL/GenBank/DDBJ whole genome shotgun (WGS) entry which is preliminary data.</text>
</comment>
<evidence type="ECO:0000313" key="1">
    <source>
        <dbReference type="EMBL" id="RHZ48459.1"/>
    </source>
</evidence>
<keyword evidence="2" id="KW-1185">Reference proteome</keyword>
<accession>A0A397GEB4</accession>
<dbReference type="AlphaFoldDB" id="A0A397GEB4"/>
<dbReference type="OrthoDB" id="2485182at2759"/>
<sequence>MSNESDINYLISSIDSIDSIDYTFQSQFSFDSGTSLYHRITTSFTIHEQEIQIKFSTSSNVHAKSKVWDYFTKPYGNNIEQYKFKSNEKIIITSRRSNFSPYSESSFFF</sequence>
<evidence type="ECO:0000313" key="2">
    <source>
        <dbReference type="Proteomes" id="UP000266861"/>
    </source>
</evidence>
<proteinExistence type="predicted"/>
<reference evidence="1 2" key="1">
    <citation type="submission" date="2018-08" db="EMBL/GenBank/DDBJ databases">
        <title>Genome and evolution of the arbuscular mycorrhizal fungus Diversispora epigaea (formerly Glomus versiforme) and its bacterial endosymbionts.</title>
        <authorList>
            <person name="Sun X."/>
            <person name="Fei Z."/>
            <person name="Harrison M."/>
        </authorList>
    </citation>
    <scope>NUCLEOTIDE SEQUENCE [LARGE SCALE GENOMIC DNA]</scope>
    <source>
        <strain evidence="1 2">IT104</strain>
    </source>
</reference>